<reference evidence="8" key="1">
    <citation type="submission" date="2022-07" db="EMBL/GenBank/DDBJ databases">
        <title>Phylogenomic reconstructions and comparative analyses of Kickxellomycotina fungi.</title>
        <authorList>
            <person name="Reynolds N.K."/>
            <person name="Stajich J.E."/>
            <person name="Barry K."/>
            <person name="Grigoriev I.V."/>
            <person name="Crous P."/>
            <person name="Smith M.E."/>
        </authorList>
    </citation>
    <scope>NUCLEOTIDE SEQUENCE</scope>
    <source>
        <strain evidence="8">RSA 861</strain>
    </source>
</reference>
<evidence type="ECO:0000256" key="3">
    <source>
        <dbReference type="ARBA" id="ARBA00023054"/>
    </source>
</evidence>
<dbReference type="Gene3D" id="1.10.418.10">
    <property type="entry name" value="Calponin-like domain"/>
    <property type="match status" value="1"/>
</dbReference>
<feature type="coiled-coil region" evidence="4">
    <location>
        <begin position="623"/>
        <end position="711"/>
    </location>
</feature>
<dbReference type="InterPro" id="IPR036872">
    <property type="entry name" value="CH_dom_sf"/>
</dbReference>
<evidence type="ECO:0000313" key="8">
    <source>
        <dbReference type="EMBL" id="KAJ1911353.1"/>
    </source>
</evidence>
<proteinExistence type="predicted"/>
<feature type="region of interest" description="Disordered" evidence="5">
    <location>
        <begin position="155"/>
        <end position="183"/>
    </location>
</feature>
<dbReference type="AlphaFoldDB" id="A0A9W7ZTQ6"/>
<protein>
    <submittedName>
        <fullName evidence="8">Uncharacterized protein</fullName>
    </submittedName>
</protein>
<feature type="domain" description="Hook C-terminal" evidence="6">
    <location>
        <begin position="201"/>
        <end position="582"/>
    </location>
</feature>
<dbReference type="PANTHER" id="PTHR18947">
    <property type="entry name" value="HOOK PROTEINS"/>
    <property type="match status" value="1"/>
</dbReference>
<dbReference type="OrthoDB" id="49395at2759"/>
<feature type="coiled-coil region" evidence="4">
    <location>
        <begin position="186"/>
        <end position="514"/>
    </location>
</feature>
<dbReference type="SUPFAM" id="SSF116907">
    <property type="entry name" value="Hook domain"/>
    <property type="match status" value="1"/>
</dbReference>
<evidence type="ECO:0000256" key="4">
    <source>
        <dbReference type="SAM" id="Coils"/>
    </source>
</evidence>
<evidence type="ECO:0000259" key="6">
    <source>
        <dbReference type="Pfam" id="PF05622"/>
    </source>
</evidence>
<evidence type="ECO:0000256" key="2">
    <source>
        <dbReference type="ARBA" id="ARBA00022490"/>
    </source>
</evidence>
<dbReference type="Proteomes" id="UP001150569">
    <property type="component" value="Unassembled WGS sequence"/>
</dbReference>
<feature type="domain" description="HOOK N-terminal" evidence="7">
    <location>
        <begin position="8"/>
        <end position="144"/>
    </location>
</feature>
<dbReference type="Pfam" id="PF19047">
    <property type="entry name" value="HOOK_N"/>
    <property type="match status" value="1"/>
</dbReference>
<dbReference type="Pfam" id="PF05622">
    <property type="entry name" value="HOOK"/>
    <property type="match status" value="1"/>
</dbReference>
<evidence type="ECO:0000313" key="9">
    <source>
        <dbReference type="Proteomes" id="UP001150569"/>
    </source>
</evidence>
<dbReference type="GO" id="GO:0051959">
    <property type="term" value="F:dynein light intermediate chain binding"/>
    <property type="evidence" value="ECO:0007669"/>
    <property type="project" value="TreeGrafter"/>
</dbReference>
<keyword evidence="9" id="KW-1185">Reference proteome</keyword>
<organism evidence="8 9">
    <name type="scientific">Tieghemiomyces parasiticus</name>
    <dbReference type="NCBI Taxonomy" id="78921"/>
    <lineage>
        <taxon>Eukaryota</taxon>
        <taxon>Fungi</taxon>
        <taxon>Fungi incertae sedis</taxon>
        <taxon>Zoopagomycota</taxon>
        <taxon>Kickxellomycotina</taxon>
        <taxon>Dimargaritomycetes</taxon>
        <taxon>Dimargaritales</taxon>
        <taxon>Dimargaritaceae</taxon>
        <taxon>Tieghemiomyces</taxon>
    </lineage>
</organism>
<dbReference type="InterPro" id="IPR043936">
    <property type="entry name" value="HOOK_N"/>
</dbReference>
<dbReference type="GO" id="GO:0031122">
    <property type="term" value="P:cytoplasmic microtubule organization"/>
    <property type="evidence" value="ECO:0007669"/>
    <property type="project" value="InterPro"/>
</dbReference>
<comment type="subcellular location">
    <subcellularLocation>
        <location evidence="1">Cytoplasm</location>
    </subcellularLocation>
</comment>
<dbReference type="PANTHER" id="PTHR18947:SF28">
    <property type="entry name" value="GIRDIN, ISOFORM A"/>
    <property type="match status" value="1"/>
</dbReference>
<dbReference type="InterPro" id="IPR008636">
    <property type="entry name" value="Hook_C"/>
</dbReference>
<feature type="coiled-coil region" evidence="4">
    <location>
        <begin position="552"/>
        <end position="593"/>
    </location>
</feature>
<name>A0A9W7ZTQ6_9FUNG</name>
<dbReference type="GO" id="GO:0005737">
    <property type="term" value="C:cytoplasm"/>
    <property type="evidence" value="ECO:0007669"/>
    <property type="project" value="UniProtKB-SubCell"/>
</dbReference>
<evidence type="ECO:0000256" key="5">
    <source>
        <dbReference type="SAM" id="MobiDB-lite"/>
    </source>
</evidence>
<dbReference type="GO" id="GO:0030705">
    <property type="term" value="P:cytoskeleton-dependent intracellular transport"/>
    <property type="evidence" value="ECO:0007669"/>
    <property type="project" value="InterPro"/>
</dbReference>
<accession>A0A9W7ZTQ6</accession>
<gene>
    <name evidence="8" type="ORF">IWQ60_010181</name>
</gene>
<comment type="caution">
    <text evidence="8">The sequence shown here is derived from an EMBL/GenBank/DDBJ whole genome shotgun (WGS) entry which is preliminary data.</text>
</comment>
<evidence type="ECO:0000259" key="7">
    <source>
        <dbReference type="Pfam" id="PF19047"/>
    </source>
</evidence>
<keyword evidence="2" id="KW-0963">Cytoplasm</keyword>
<sequence length="820" mass="93265">MADQAALAAFIQWANAIKVASKPVKHAADLSNGIVLFEICHDIDAKRFKLLQSTDMGDNWVLKVNNLKKLYRLIMVYYEEVLDQPLQRLGSVNLNAIAREANAPELVRLCKLVLLMAVQSTKNVKYVQPIESLSPDTQVSMMRMVESITERLNGADTTDSAHGAATTAAEPDGEHSLTSGHQEQRLLALEAELSRLFAEKQEADRQVQRLTEDNADYVTRYEELMVDNQDVHSKLKDAERALARVDQSGKADFLLKTEIDHLKQDLEKAEARSHAAESMVNEQTQAITDLNRRLEDSAAAASEAARLRDQLQEYRHAAEKLQKTEHVIEKYKKKLEDSADLRRQFKHLEEQNTQLVARNQALEDEYRKVSQFKPLMDTYKDQIATLESKHNLANLKNSDLEHELKQTRDRLSALEQERQENHEQITSLEDNLRELELTGLSMAEVPSSPVAATSLGNALAEGNVFELKAKVARLENDLRNARRSREGADPSQKVVLLENLLDDAQRSKAKFEADYLKAHQRILVLEAELKQPRGADGNGGRDDLTLDLRTRLNDSAEELSQLRARLAETEVQLEQVTKELTVARSDLNMVNQDQRQALDSLKLQSGADLAALKQEHELLQSWYNDLEAGAKDKEARISRLLTEKDQLQQESIQNKDLLLEKERANSELKEALINLRGKDQGEEVEFLKAQLVDLHQDKSKMQQEILQYEIRTKKLRTLIANQEEALKESKGRPQVSDYTEAIGSLKQALQSKARELDTLKHEFTTHVQTANREYRHLLSAWYNAGNQIFQLQQRAARTPHTPSSWMAHQRNGLSIKLQRQ</sequence>
<evidence type="ECO:0000256" key="1">
    <source>
        <dbReference type="ARBA" id="ARBA00004496"/>
    </source>
</evidence>
<keyword evidence="3 4" id="KW-0175">Coiled coil</keyword>
<dbReference type="CDD" id="cd22211">
    <property type="entry name" value="HkD_SF"/>
    <property type="match status" value="1"/>
</dbReference>
<dbReference type="GO" id="GO:0008017">
    <property type="term" value="F:microtubule binding"/>
    <property type="evidence" value="ECO:0007669"/>
    <property type="project" value="InterPro"/>
</dbReference>
<dbReference type="GO" id="GO:0005815">
    <property type="term" value="C:microtubule organizing center"/>
    <property type="evidence" value="ECO:0007669"/>
    <property type="project" value="TreeGrafter"/>
</dbReference>
<dbReference type="EMBL" id="JANBPT010000941">
    <property type="protein sequence ID" value="KAJ1911353.1"/>
    <property type="molecule type" value="Genomic_DNA"/>
</dbReference>